<reference evidence="13" key="1">
    <citation type="submission" date="2020-08" db="EMBL/GenBank/DDBJ databases">
        <title>Multicomponent nature underlies the extraordinary mechanical properties of spider dragline silk.</title>
        <authorList>
            <person name="Kono N."/>
            <person name="Nakamura H."/>
            <person name="Mori M."/>
            <person name="Yoshida Y."/>
            <person name="Ohtoshi R."/>
            <person name="Malay A.D."/>
            <person name="Moran D.A.P."/>
            <person name="Tomita M."/>
            <person name="Numata K."/>
            <person name="Arakawa K."/>
        </authorList>
    </citation>
    <scope>NUCLEOTIDE SEQUENCE</scope>
</reference>
<evidence type="ECO:0000256" key="2">
    <source>
        <dbReference type="ARBA" id="ARBA00004370"/>
    </source>
</evidence>
<evidence type="ECO:0000313" key="13">
    <source>
        <dbReference type="EMBL" id="GFY68063.1"/>
    </source>
</evidence>
<comment type="similarity">
    <text evidence="3">Belongs to the RecA family. RAD51 subfamily.</text>
</comment>
<evidence type="ECO:0000256" key="10">
    <source>
        <dbReference type="ARBA" id="ARBA00023204"/>
    </source>
</evidence>
<evidence type="ECO:0000256" key="7">
    <source>
        <dbReference type="ARBA" id="ARBA00023125"/>
    </source>
</evidence>
<comment type="caution">
    <text evidence="13">The sequence shown here is derived from an EMBL/GenBank/DDBJ whole genome shotgun (WGS) entry which is preliminary data.</text>
</comment>
<dbReference type="GO" id="GO:0140664">
    <property type="term" value="F:ATP-dependent DNA damage sensor activity"/>
    <property type="evidence" value="ECO:0007669"/>
    <property type="project" value="InterPro"/>
</dbReference>
<keyword evidence="9" id="KW-0233">DNA recombination</keyword>
<evidence type="ECO:0000313" key="14">
    <source>
        <dbReference type="Proteomes" id="UP000886998"/>
    </source>
</evidence>
<dbReference type="InterPro" id="IPR027417">
    <property type="entry name" value="P-loop_NTPase"/>
</dbReference>
<dbReference type="CDD" id="cd19489">
    <property type="entry name" value="Rad51D"/>
    <property type="match status" value="1"/>
</dbReference>
<dbReference type="GO" id="GO:0042148">
    <property type="term" value="P:DNA strand invasion"/>
    <property type="evidence" value="ECO:0007669"/>
    <property type="project" value="TreeGrafter"/>
</dbReference>
<dbReference type="Pfam" id="PF08423">
    <property type="entry name" value="Rad51"/>
    <property type="match status" value="1"/>
</dbReference>
<evidence type="ECO:0000256" key="5">
    <source>
        <dbReference type="ARBA" id="ARBA00022763"/>
    </source>
</evidence>
<dbReference type="AlphaFoldDB" id="A0A8X6Y9A0"/>
<dbReference type="InterPro" id="IPR047323">
    <property type="entry name" value="Rad51D_C"/>
</dbReference>
<evidence type="ECO:0000256" key="6">
    <source>
        <dbReference type="ARBA" id="ARBA00022840"/>
    </source>
</evidence>
<dbReference type="InterPro" id="IPR013632">
    <property type="entry name" value="Rad51_C"/>
</dbReference>
<dbReference type="InterPro" id="IPR051988">
    <property type="entry name" value="HRR_RAD51_Paralog"/>
</dbReference>
<evidence type="ECO:0000256" key="4">
    <source>
        <dbReference type="ARBA" id="ARBA00022741"/>
    </source>
</evidence>
<dbReference type="Pfam" id="PF10256">
    <property type="entry name" value="Erf4"/>
    <property type="match status" value="1"/>
</dbReference>
<comment type="subcellular location">
    <subcellularLocation>
        <location evidence="2">Membrane</location>
    </subcellularLocation>
    <subcellularLocation>
        <location evidence="1">Nucleus</location>
    </subcellularLocation>
</comment>
<dbReference type="GO" id="GO:0005657">
    <property type="term" value="C:replication fork"/>
    <property type="evidence" value="ECO:0007669"/>
    <property type="project" value="TreeGrafter"/>
</dbReference>
<name>A0A8X6Y9A0_9ARAC</name>
<keyword evidence="4" id="KW-0547">Nucleotide-binding</keyword>
<evidence type="ECO:0000256" key="3">
    <source>
        <dbReference type="ARBA" id="ARBA00007095"/>
    </source>
</evidence>
<organism evidence="13 14">
    <name type="scientific">Trichonephila inaurata madagascariensis</name>
    <dbReference type="NCBI Taxonomy" id="2747483"/>
    <lineage>
        <taxon>Eukaryota</taxon>
        <taxon>Metazoa</taxon>
        <taxon>Ecdysozoa</taxon>
        <taxon>Arthropoda</taxon>
        <taxon>Chelicerata</taxon>
        <taxon>Arachnida</taxon>
        <taxon>Araneae</taxon>
        <taxon>Araneomorphae</taxon>
        <taxon>Entelegynae</taxon>
        <taxon>Araneoidea</taxon>
        <taxon>Nephilidae</taxon>
        <taxon>Trichonephila</taxon>
        <taxon>Trichonephila inaurata</taxon>
    </lineage>
</organism>
<evidence type="ECO:0000256" key="9">
    <source>
        <dbReference type="ARBA" id="ARBA00023172"/>
    </source>
</evidence>
<keyword evidence="14" id="KW-1185">Reference proteome</keyword>
<dbReference type="GO" id="GO:0003697">
    <property type="term" value="F:single-stranded DNA binding"/>
    <property type="evidence" value="ECO:0007669"/>
    <property type="project" value="TreeGrafter"/>
</dbReference>
<sequence length="438" mass="49932">MAAATTRTENSHREKVQKVFIQRDYTDGTNVKFQTKFPTELEGLIDRHLFEQTINTLNRIYAEAEKTSTTTFCESCLACLTSYLIYICIETHYQKCLKRISAYLEDQNETVYLPRGLLITDPIERGLRLKLFLKKLLYSTSELVCCINYASLVTVTDFILCDPEDLAKKIKTSYKDVLCMHQDLMIKHSNFPQNSLSLRWELLESLSILDTGSKRLNKLLNGGIYTGEITEIHGLPGSGKTQFCLSLVSDLILDTQNTVFFMDTNNNFVAKRLEEMLLEKSEGKDIICKLQNVKVKCIHDVYDLMDFLDVLKCQLRKQENIFFRYLKLLVIDSITSLLAPCFDGKFLDGLGLMSNIAQYLNTLCCEHQISILVCNNTVHGKDFSTKPALGLNWKYIPSISLCINRLNGTHHKIKAVKSCRSNPSEEVNFNITKAGITD</sequence>
<keyword evidence="10" id="KW-0234">DNA repair</keyword>
<keyword evidence="7" id="KW-0238">DNA-binding</keyword>
<proteinExistence type="inferred from homology"/>
<gene>
    <name evidence="13" type="primary">RAD51D</name>
    <name evidence="13" type="ORF">TNIN_25591</name>
</gene>
<dbReference type="GO" id="GO:0033063">
    <property type="term" value="C:Rad51B-Rad51C-Rad51D-XRCC2 complex"/>
    <property type="evidence" value="ECO:0007669"/>
    <property type="project" value="TreeGrafter"/>
</dbReference>
<evidence type="ECO:0000256" key="8">
    <source>
        <dbReference type="ARBA" id="ARBA00023136"/>
    </source>
</evidence>
<protein>
    <submittedName>
        <fullName evidence="13">DNA repair protein RAD51 homolog 4</fullName>
    </submittedName>
</protein>
<dbReference type="PANTHER" id="PTHR46457">
    <property type="entry name" value="DNA REPAIR PROTEIN RAD51 HOMOLOG 4"/>
    <property type="match status" value="1"/>
</dbReference>
<accession>A0A8X6Y9A0</accession>
<dbReference type="Proteomes" id="UP000886998">
    <property type="component" value="Unassembled WGS sequence"/>
</dbReference>
<keyword evidence="8" id="KW-0472">Membrane</keyword>
<dbReference type="PROSITE" id="PS50162">
    <property type="entry name" value="RECA_2"/>
    <property type="match status" value="1"/>
</dbReference>
<dbReference type="InterPro" id="IPR020588">
    <property type="entry name" value="RecA_ATP-bd"/>
</dbReference>
<keyword evidence="5" id="KW-0227">DNA damage</keyword>
<dbReference type="OrthoDB" id="336321at2759"/>
<dbReference type="EMBL" id="BMAV01016866">
    <property type="protein sequence ID" value="GFY68063.1"/>
    <property type="molecule type" value="Genomic_DNA"/>
</dbReference>
<evidence type="ECO:0000256" key="11">
    <source>
        <dbReference type="ARBA" id="ARBA00023242"/>
    </source>
</evidence>
<dbReference type="Gene3D" id="3.40.50.300">
    <property type="entry name" value="P-loop containing nucleotide triphosphate hydrolases"/>
    <property type="match status" value="1"/>
</dbReference>
<dbReference type="GO" id="GO:0007131">
    <property type="term" value="P:reciprocal meiotic recombination"/>
    <property type="evidence" value="ECO:0007669"/>
    <property type="project" value="TreeGrafter"/>
</dbReference>
<evidence type="ECO:0000256" key="1">
    <source>
        <dbReference type="ARBA" id="ARBA00004123"/>
    </source>
</evidence>
<dbReference type="InterPro" id="IPR019383">
    <property type="entry name" value="Golgin_A_7/ERF4"/>
</dbReference>
<dbReference type="GO" id="GO:0000723">
    <property type="term" value="P:telomere maintenance"/>
    <property type="evidence" value="ECO:0007669"/>
    <property type="project" value="TreeGrafter"/>
</dbReference>
<dbReference type="GO" id="GO:0000724">
    <property type="term" value="P:double-strand break repair via homologous recombination"/>
    <property type="evidence" value="ECO:0007669"/>
    <property type="project" value="TreeGrafter"/>
</dbReference>
<keyword evidence="11" id="KW-0539">Nucleus</keyword>
<dbReference type="GO" id="GO:0016020">
    <property type="term" value="C:membrane"/>
    <property type="evidence" value="ECO:0007669"/>
    <property type="project" value="UniProtKB-SubCell"/>
</dbReference>
<feature type="domain" description="RecA family profile 1" evidence="12">
    <location>
        <begin position="205"/>
        <end position="378"/>
    </location>
</feature>
<dbReference type="SUPFAM" id="SSF52540">
    <property type="entry name" value="P-loop containing nucleoside triphosphate hydrolases"/>
    <property type="match status" value="1"/>
</dbReference>
<dbReference type="GO" id="GO:0005815">
    <property type="term" value="C:microtubule organizing center"/>
    <property type="evidence" value="ECO:0007669"/>
    <property type="project" value="TreeGrafter"/>
</dbReference>
<dbReference type="GO" id="GO:0005524">
    <property type="term" value="F:ATP binding"/>
    <property type="evidence" value="ECO:0007669"/>
    <property type="project" value="UniProtKB-KW"/>
</dbReference>
<dbReference type="PANTHER" id="PTHR46457:SF1">
    <property type="entry name" value="DNA REPAIR PROTEIN RAD51 HOMOLOG 4"/>
    <property type="match status" value="1"/>
</dbReference>
<evidence type="ECO:0000259" key="12">
    <source>
        <dbReference type="PROSITE" id="PS50162"/>
    </source>
</evidence>
<keyword evidence="6" id="KW-0067">ATP-binding</keyword>
<dbReference type="GO" id="GO:0000400">
    <property type="term" value="F:four-way junction DNA binding"/>
    <property type="evidence" value="ECO:0007669"/>
    <property type="project" value="TreeGrafter"/>
</dbReference>